<dbReference type="HOGENOM" id="CLU_001265_1_2_1"/>
<feature type="transmembrane region" description="Helical" evidence="4">
    <location>
        <begin position="180"/>
        <end position="197"/>
    </location>
</feature>
<dbReference type="OMA" id="AVNVICI"/>
<feature type="transmembrane region" description="Helical" evidence="4">
    <location>
        <begin position="326"/>
        <end position="349"/>
    </location>
</feature>
<dbReference type="Proteomes" id="UP000002036">
    <property type="component" value="Chromosome E"/>
</dbReference>
<dbReference type="AlphaFoldDB" id="C5DJ13"/>
<keyword evidence="4" id="KW-0472">Membrane</keyword>
<dbReference type="GO" id="GO:0016020">
    <property type="term" value="C:membrane"/>
    <property type="evidence" value="ECO:0007669"/>
    <property type="project" value="UniProtKB-SubCell"/>
</dbReference>
<dbReference type="RefSeq" id="XP_002554211.1">
    <property type="nucleotide sequence ID" value="XM_002554165.1"/>
</dbReference>
<dbReference type="OrthoDB" id="2213137at2759"/>
<dbReference type="InParanoid" id="C5DJ13"/>
<dbReference type="EMBL" id="CU928169">
    <property type="protein sequence ID" value="CAR23774.1"/>
    <property type="molecule type" value="Genomic_DNA"/>
</dbReference>
<feature type="transmembrane region" description="Helical" evidence="4">
    <location>
        <begin position="480"/>
        <end position="500"/>
    </location>
</feature>
<accession>C5DJ13</accession>
<dbReference type="KEGG" id="lth:KLTH0E16808g"/>
<dbReference type="CDD" id="cd17352">
    <property type="entry name" value="MFS_MCT_SLC16"/>
    <property type="match status" value="1"/>
</dbReference>
<evidence type="ECO:0000313" key="5">
    <source>
        <dbReference type="EMBL" id="CAR23774.1"/>
    </source>
</evidence>
<feature type="compositionally biased region" description="Polar residues" evidence="3">
    <location>
        <begin position="1"/>
        <end position="11"/>
    </location>
</feature>
<proteinExistence type="inferred from homology"/>
<reference evidence="5 6" key="1">
    <citation type="journal article" date="2009" name="Genome Res.">
        <title>Comparative genomics of protoploid Saccharomycetaceae.</title>
        <authorList>
            <consortium name="The Genolevures Consortium"/>
            <person name="Souciet J.-L."/>
            <person name="Dujon B."/>
            <person name="Gaillardin C."/>
            <person name="Johnston M."/>
            <person name="Baret P.V."/>
            <person name="Cliften P."/>
            <person name="Sherman D.J."/>
            <person name="Weissenbach J."/>
            <person name="Westhof E."/>
            <person name="Wincker P."/>
            <person name="Jubin C."/>
            <person name="Poulain J."/>
            <person name="Barbe V."/>
            <person name="Segurens B."/>
            <person name="Artiguenave F."/>
            <person name="Anthouard V."/>
            <person name="Vacherie B."/>
            <person name="Val M.-E."/>
            <person name="Fulton R.S."/>
            <person name="Minx P."/>
            <person name="Wilson R."/>
            <person name="Durrens P."/>
            <person name="Jean G."/>
            <person name="Marck C."/>
            <person name="Martin T."/>
            <person name="Nikolski M."/>
            <person name="Rolland T."/>
            <person name="Seret M.-L."/>
            <person name="Casaregola S."/>
            <person name="Despons L."/>
            <person name="Fairhead C."/>
            <person name="Fischer G."/>
            <person name="Lafontaine I."/>
            <person name="Leh V."/>
            <person name="Lemaire M."/>
            <person name="de Montigny J."/>
            <person name="Neuveglise C."/>
            <person name="Thierry A."/>
            <person name="Blanc-Lenfle I."/>
            <person name="Bleykasten C."/>
            <person name="Diffels J."/>
            <person name="Fritsch E."/>
            <person name="Frangeul L."/>
            <person name="Goeffon A."/>
            <person name="Jauniaux N."/>
            <person name="Kachouri-Lafond R."/>
            <person name="Payen C."/>
            <person name="Potier S."/>
            <person name="Pribylova L."/>
            <person name="Ozanne C."/>
            <person name="Richard G.-F."/>
            <person name="Sacerdot C."/>
            <person name="Straub M.-L."/>
            <person name="Talla E."/>
        </authorList>
    </citation>
    <scope>NUCLEOTIDE SEQUENCE [LARGE SCALE GENOMIC DNA]</scope>
    <source>
        <strain evidence="6">ATCC 56472 / CBS 6340 / NRRL Y-8284</strain>
    </source>
</reference>
<dbReference type="InterPro" id="IPR011701">
    <property type="entry name" value="MFS"/>
</dbReference>
<dbReference type="PANTHER" id="PTHR11360:SF315">
    <property type="entry name" value="TRANSPORTER MCH2-RELATED"/>
    <property type="match status" value="1"/>
</dbReference>
<organism evidence="5 6">
    <name type="scientific">Lachancea thermotolerans (strain ATCC 56472 / CBS 6340 / NRRL Y-8284)</name>
    <name type="common">Yeast</name>
    <name type="synonym">Kluyveromyces thermotolerans</name>
    <dbReference type="NCBI Taxonomy" id="559295"/>
    <lineage>
        <taxon>Eukaryota</taxon>
        <taxon>Fungi</taxon>
        <taxon>Dikarya</taxon>
        <taxon>Ascomycota</taxon>
        <taxon>Saccharomycotina</taxon>
        <taxon>Saccharomycetes</taxon>
        <taxon>Saccharomycetales</taxon>
        <taxon>Saccharomycetaceae</taxon>
        <taxon>Lachancea</taxon>
    </lineage>
</organism>
<feature type="transmembrane region" description="Helical" evidence="4">
    <location>
        <begin position="236"/>
        <end position="256"/>
    </location>
</feature>
<dbReference type="GO" id="GO:0022857">
    <property type="term" value="F:transmembrane transporter activity"/>
    <property type="evidence" value="ECO:0007669"/>
    <property type="project" value="InterPro"/>
</dbReference>
<dbReference type="Pfam" id="PF07690">
    <property type="entry name" value="MFS_1"/>
    <property type="match status" value="1"/>
</dbReference>
<dbReference type="InterPro" id="IPR036259">
    <property type="entry name" value="MFS_trans_sf"/>
</dbReference>
<dbReference type="Gene3D" id="1.20.1250.20">
    <property type="entry name" value="MFS general substrate transporter like domains"/>
    <property type="match status" value="2"/>
</dbReference>
<feature type="region of interest" description="Disordered" evidence="3">
    <location>
        <begin position="1"/>
        <end position="51"/>
    </location>
</feature>
<feature type="transmembrane region" description="Helical" evidence="4">
    <location>
        <begin position="386"/>
        <end position="405"/>
    </location>
</feature>
<feature type="transmembrane region" description="Helical" evidence="4">
    <location>
        <begin position="106"/>
        <end position="137"/>
    </location>
</feature>
<feature type="transmembrane region" description="Helical" evidence="4">
    <location>
        <begin position="149"/>
        <end position="174"/>
    </location>
</feature>
<feature type="compositionally biased region" description="Low complexity" evidence="3">
    <location>
        <begin position="72"/>
        <end position="83"/>
    </location>
</feature>
<name>C5DJ13_LACTC</name>
<dbReference type="FunCoup" id="C5DJ13">
    <property type="interactions" value="468"/>
</dbReference>
<gene>
    <name evidence="5" type="ordered locus">KLTH0E16808g</name>
</gene>
<feature type="transmembrane region" description="Helical" evidence="4">
    <location>
        <begin position="209"/>
        <end position="230"/>
    </location>
</feature>
<feature type="region of interest" description="Disordered" evidence="3">
    <location>
        <begin position="64"/>
        <end position="83"/>
    </location>
</feature>
<sequence length="566" mass="62406">MNLSAHSSNEATVGLTAVPQPEEMERDEVRRSTEVTDEGGSSFKHKFESGSNMLQRFKREIFDDGTKEQSSTDDSSQQSSASLQTVNENLTEGSLEAPDNPPDGGYGWVCCLCVTLIMFSTWGANSGFGVFLAYYFNNGVFEGASKYDYALVAGMTVAFGQGLAPFAMFLTRILGCKPPMYTGVVMLFCGFLLASFAKKLWQLYLTQGVLVGVSIALLYAPATTVIPGWFLKKRSLAIGMSLIGTGAGGVTYSVSVNKLIQDSGDQTWALRMMAISCTITCIVATVLIKPRNPPKPTYFNSWSEVIREFKLIFSTRVARIYSVDLVAVWFVFALFGYNLMVFTLSPYAVAKGLSAHQASILTTCLNAAQTVGRPIMGYLGDRFGRINTTALLTTVLSTFMFAFWIPCHNFIQLLMFSICIGSCVGVGNVMSTVLVADVVSPADFLPAWGLVNSLGAPFLLECEIIAQALTDTKNPSNPYLHTQIFAGLCFVCALVLMLVYRELRVRNCLQEQLESLPNPRMQYSTDQEQQKNYKNSASEKEYFECAEILTANPINFFRRMFYPTKI</sequence>
<feature type="transmembrane region" description="Helical" evidence="4">
    <location>
        <begin position="411"/>
        <end position="435"/>
    </location>
</feature>
<evidence type="ECO:0000256" key="3">
    <source>
        <dbReference type="SAM" id="MobiDB-lite"/>
    </source>
</evidence>
<protein>
    <submittedName>
        <fullName evidence="5">KLTH0E16808p</fullName>
    </submittedName>
</protein>
<dbReference type="GeneID" id="8292384"/>
<evidence type="ECO:0000256" key="4">
    <source>
        <dbReference type="SAM" id="Phobius"/>
    </source>
</evidence>
<evidence type="ECO:0000313" key="6">
    <source>
        <dbReference type="Proteomes" id="UP000002036"/>
    </source>
</evidence>
<evidence type="ECO:0000256" key="1">
    <source>
        <dbReference type="ARBA" id="ARBA00004141"/>
    </source>
</evidence>
<dbReference type="eggNOG" id="KOG2504">
    <property type="taxonomic scope" value="Eukaryota"/>
</dbReference>
<keyword evidence="4" id="KW-1133">Transmembrane helix</keyword>
<dbReference type="SUPFAM" id="SSF103473">
    <property type="entry name" value="MFS general substrate transporter"/>
    <property type="match status" value="1"/>
</dbReference>
<comment type="subcellular location">
    <subcellularLocation>
        <location evidence="1">Membrane</location>
        <topology evidence="1">Multi-pass membrane protein</topology>
    </subcellularLocation>
</comment>
<evidence type="ECO:0000256" key="2">
    <source>
        <dbReference type="ARBA" id="ARBA00006727"/>
    </source>
</evidence>
<dbReference type="InterPro" id="IPR050327">
    <property type="entry name" value="Proton-linked_MCT"/>
</dbReference>
<dbReference type="PANTHER" id="PTHR11360">
    <property type="entry name" value="MONOCARBOXYLATE TRANSPORTER"/>
    <property type="match status" value="1"/>
</dbReference>
<feature type="transmembrane region" description="Helical" evidence="4">
    <location>
        <begin position="268"/>
        <end position="288"/>
    </location>
</feature>
<comment type="similarity">
    <text evidence="2">Belongs to the major facilitator superfamily. Monocarboxylate porter (TC 2.A.1.13) family.</text>
</comment>
<keyword evidence="4" id="KW-0812">Transmembrane</keyword>
<keyword evidence="6" id="KW-1185">Reference proteome</keyword>